<dbReference type="OrthoDB" id="2517660at2759"/>
<organism evidence="1 2">
    <name type="scientific">Austropuccinia psidii MF-1</name>
    <dbReference type="NCBI Taxonomy" id="1389203"/>
    <lineage>
        <taxon>Eukaryota</taxon>
        <taxon>Fungi</taxon>
        <taxon>Dikarya</taxon>
        <taxon>Basidiomycota</taxon>
        <taxon>Pucciniomycotina</taxon>
        <taxon>Pucciniomycetes</taxon>
        <taxon>Pucciniales</taxon>
        <taxon>Sphaerophragmiaceae</taxon>
        <taxon>Austropuccinia</taxon>
    </lineage>
</organism>
<keyword evidence="2" id="KW-1185">Reference proteome</keyword>
<comment type="caution">
    <text evidence="1">The sequence shown here is derived from an EMBL/GenBank/DDBJ whole genome shotgun (WGS) entry which is preliminary data.</text>
</comment>
<dbReference type="EMBL" id="AVOT02034779">
    <property type="protein sequence ID" value="MBW0528991.1"/>
    <property type="molecule type" value="Genomic_DNA"/>
</dbReference>
<proteinExistence type="predicted"/>
<reference evidence="1" key="1">
    <citation type="submission" date="2021-03" db="EMBL/GenBank/DDBJ databases">
        <title>Draft genome sequence of rust myrtle Austropuccinia psidii MF-1, a brazilian biotype.</title>
        <authorList>
            <person name="Quecine M.C."/>
            <person name="Pachon D.M.R."/>
            <person name="Bonatelli M.L."/>
            <person name="Correr F.H."/>
            <person name="Franceschini L.M."/>
            <person name="Leite T.F."/>
            <person name="Margarido G.R.A."/>
            <person name="Almeida C.A."/>
            <person name="Ferrarezi J.A."/>
            <person name="Labate C.A."/>
        </authorList>
    </citation>
    <scope>NUCLEOTIDE SEQUENCE</scope>
    <source>
        <strain evidence="1">MF-1</strain>
    </source>
</reference>
<sequence length="336" mass="38273">MEDIITRTRIGKTWTKVPMEYKMVPKISREDRKPEIPVLKCHKCASTSNLANTCTKKTKINEVQVIEEVQCTEEKEESHPDSAVSEDTPMEDYPIKNITAFFEVTEVHTHFPQYSEDCLNLISIQDARMCKPKPARGKDYLQTILSGGKNHLLPIEGVKFSSASNNIHTLGILDTNIVFPHPAGSIRMKTEIVVIKHCTSQHIILGNNYLNIYGIDINNYKDIYLTIGENERQTFAFSNIPKHISLLSSKKYTYKEEFLTNQLVEAQINPSLSPRMRYELIDVLYTYNNEFSSDNEPLGAIKGYEVDITLNIDITYPPVLRRPAYPASPRASKALE</sequence>
<protein>
    <submittedName>
        <fullName evidence="1">Uncharacterized protein</fullName>
    </submittedName>
</protein>
<dbReference type="AlphaFoldDB" id="A0A9Q3EVC3"/>
<evidence type="ECO:0000313" key="2">
    <source>
        <dbReference type="Proteomes" id="UP000765509"/>
    </source>
</evidence>
<evidence type="ECO:0000313" key="1">
    <source>
        <dbReference type="EMBL" id="MBW0528991.1"/>
    </source>
</evidence>
<accession>A0A9Q3EVC3</accession>
<gene>
    <name evidence="1" type="ORF">O181_068706</name>
</gene>
<name>A0A9Q3EVC3_9BASI</name>
<dbReference type="Proteomes" id="UP000765509">
    <property type="component" value="Unassembled WGS sequence"/>
</dbReference>